<dbReference type="CDD" id="cd03228">
    <property type="entry name" value="ABCC_MRP_Like"/>
    <property type="match status" value="1"/>
</dbReference>
<evidence type="ECO:0000256" key="1">
    <source>
        <dbReference type="ARBA" id="ARBA00004651"/>
    </source>
</evidence>
<dbReference type="InterPro" id="IPR014216">
    <property type="entry name" value="ABC_transptr_CydD"/>
</dbReference>
<evidence type="ECO:0000313" key="11">
    <source>
        <dbReference type="Proteomes" id="UP001144352"/>
    </source>
</evidence>
<reference evidence="10" key="1">
    <citation type="submission" date="2022-12" db="EMBL/GenBank/DDBJ databases">
        <title>Reference genome sequencing for broad-spectrum identification of bacterial and archaeal isolates by mass spectrometry.</title>
        <authorList>
            <person name="Sekiguchi Y."/>
            <person name="Tourlousse D.M."/>
        </authorList>
    </citation>
    <scope>NUCLEOTIDE SEQUENCE</scope>
    <source>
        <strain evidence="10">H2</strain>
    </source>
</reference>
<dbReference type="SMART" id="SM00382">
    <property type="entry name" value="AAA"/>
    <property type="match status" value="1"/>
</dbReference>
<proteinExistence type="predicted"/>
<dbReference type="GO" id="GO:0140359">
    <property type="term" value="F:ABC-type transporter activity"/>
    <property type="evidence" value="ECO:0007669"/>
    <property type="project" value="InterPro"/>
</dbReference>
<dbReference type="InterPro" id="IPR017871">
    <property type="entry name" value="ABC_transporter-like_CS"/>
</dbReference>
<comment type="subcellular location">
    <subcellularLocation>
        <location evidence="1">Cell membrane</location>
        <topology evidence="1">Multi-pass membrane protein</topology>
    </subcellularLocation>
</comment>
<dbReference type="GO" id="GO:0042883">
    <property type="term" value="P:cysteine transport"/>
    <property type="evidence" value="ECO:0007669"/>
    <property type="project" value="InterPro"/>
</dbReference>
<gene>
    <name evidence="10" type="primary">cydD</name>
    <name evidence="10" type="ORF">GHYDROH2_34770</name>
</gene>
<feature type="transmembrane region" description="Helical" evidence="7">
    <location>
        <begin position="165"/>
        <end position="184"/>
    </location>
</feature>
<keyword evidence="5 7" id="KW-1133">Transmembrane helix</keyword>
<dbReference type="SUPFAM" id="SSF52540">
    <property type="entry name" value="P-loop containing nucleoside triphosphate hydrolases"/>
    <property type="match status" value="1"/>
</dbReference>
<protein>
    <submittedName>
        <fullName evidence="10">Thiol reductant ABC exporter subunit CydD</fullName>
    </submittedName>
</protein>
<dbReference type="InterPro" id="IPR039421">
    <property type="entry name" value="Type_1_exporter"/>
</dbReference>
<dbReference type="AlphaFoldDB" id="A0A9W6LEX9"/>
<dbReference type="NCBIfam" id="TIGR02857">
    <property type="entry name" value="CydD"/>
    <property type="match status" value="1"/>
</dbReference>
<dbReference type="PANTHER" id="PTHR24221:SF590">
    <property type="entry name" value="COMPONENT LINKED WITH THE ASSEMBLY OF CYTOCHROME' TRANSPORT TRANSMEMBRANE ATP-BINDING PROTEIN ABC TRANSPORTER CYDD-RELATED"/>
    <property type="match status" value="1"/>
</dbReference>
<evidence type="ECO:0000256" key="6">
    <source>
        <dbReference type="ARBA" id="ARBA00023136"/>
    </source>
</evidence>
<dbReference type="InterPro" id="IPR003439">
    <property type="entry name" value="ABC_transporter-like_ATP-bd"/>
</dbReference>
<evidence type="ECO:0000256" key="2">
    <source>
        <dbReference type="ARBA" id="ARBA00022692"/>
    </source>
</evidence>
<organism evidence="10 11">
    <name type="scientific">Geobacter hydrogenophilus</name>
    <dbReference type="NCBI Taxonomy" id="40983"/>
    <lineage>
        <taxon>Bacteria</taxon>
        <taxon>Pseudomonadati</taxon>
        <taxon>Thermodesulfobacteriota</taxon>
        <taxon>Desulfuromonadia</taxon>
        <taxon>Geobacterales</taxon>
        <taxon>Geobacteraceae</taxon>
        <taxon>Geobacter</taxon>
    </lineage>
</organism>
<evidence type="ECO:0000256" key="5">
    <source>
        <dbReference type="ARBA" id="ARBA00022989"/>
    </source>
</evidence>
<dbReference type="PROSITE" id="PS00211">
    <property type="entry name" value="ABC_TRANSPORTER_1"/>
    <property type="match status" value="1"/>
</dbReference>
<keyword evidence="6 7" id="KW-0472">Membrane</keyword>
<dbReference type="Proteomes" id="UP001144352">
    <property type="component" value="Unassembled WGS sequence"/>
</dbReference>
<keyword evidence="4" id="KW-0067">ATP-binding</keyword>
<evidence type="ECO:0000256" key="3">
    <source>
        <dbReference type="ARBA" id="ARBA00022741"/>
    </source>
</evidence>
<dbReference type="Pfam" id="PF00005">
    <property type="entry name" value="ABC_tran"/>
    <property type="match status" value="1"/>
</dbReference>
<keyword evidence="2 7" id="KW-0812">Transmembrane</keyword>
<dbReference type="RefSeq" id="WP_214184797.1">
    <property type="nucleotide sequence ID" value="NZ_BSDS01000002.1"/>
</dbReference>
<dbReference type="InterPro" id="IPR003593">
    <property type="entry name" value="AAA+_ATPase"/>
</dbReference>
<dbReference type="CDD" id="cd18584">
    <property type="entry name" value="ABC_6TM_AarD_CydD"/>
    <property type="match status" value="1"/>
</dbReference>
<dbReference type="SUPFAM" id="SSF90123">
    <property type="entry name" value="ABC transporter transmembrane region"/>
    <property type="match status" value="1"/>
</dbReference>
<dbReference type="PROSITE" id="PS50893">
    <property type="entry name" value="ABC_TRANSPORTER_2"/>
    <property type="match status" value="1"/>
</dbReference>
<accession>A0A9W6LEX9</accession>
<dbReference type="Gene3D" id="1.20.1560.10">
    <property type="entry name" value="ABC transporter type 1, transmembrane domain"/>
    <property type="match status" value="1"/>
</dbReference>
<dbReference type="InterPro" id="IPR036640">
    <property type="entry name" value="ABC1_TM_sf"/>
</dbReference>
<dbReference type="GO" id="GO:0016887">
    <property type="term" value="F:ATP hydrolysis activity"/>
    <property type="evidence" value="ECO:0007669"/>
    <property type="project" value="InterPro"/>
</dbReference>
<evidence type="ECO:0000259" key="9">
    <source>
        <dbReference type="PROSITE" id="PS50929"/>
    </source>
</evidence>
<keyword evidence="3" id="KW-0547">Nucleotide-binding</keyword>
<dbReference type="PANTHER" id="PTHR24221">
    <property type="entry name" value="ATP-BINDING CASSETTE SUB-FAMILY B"/>
    <property type="match status" value="1"/>
</dbReference>
<evidence type="ECO:0000259" key="8">
    <source>
        <dbReference type="PROSITE" id="PS50893"/>
    </source>
</evidence>
<comment type="caution">
    <text evidence="10">The sequence shown here is derived from an EMBL/GenBank/DDBJ whole genome shotgun (WGS) entry which is preliminary data.</text>
</comment>
<keyword evidence="11" id="KW-1185">Reference proteome</keyword>
<dbReference type="Pfam" id="PF00664">
    <property type="entry name" value="ABC_membrane"/>
    <property type="match status" value="1"/>
</dbReference>
<dbReference type="EMBL" id="BSDS01000002">
    <property type="protein sequence ID" value="GLI39976.1"/>
    <property type="molecule type" value="Genomic_DNA"/>
</dbReference>
<evidence type="ECO:0000256" key="7">
    <source>
        <dbReference type="SAM" id="Phobius"/>
    </source>
</evidence>
<feature type="transmembrane region" description="Helical" evidence="7">
    <location>
        <begin position="140"/>
        <end position="159"/>
    </location>
</feature>
<feature type="transmembrane region" description="Helical" evidence="7">
    <location>
        <begin position="245"/>
        <end position="270"/>
    </location>
</feature>
<dbReference type="GO" id="GO:0005886">
    <property type="term" value="C:plasma membrane"/>
    <property type="evidence" value="ECO:0007669"/>
    <property type="project" value="UniProtKB-SubCell"/>
</dbReference>
<dbReference type="GO" id="GO:0005524">
    <property type="term" value="F:ATP binding"/>
    <property type="evidence" value="ECO:0007669"/>
    <property type="project" value="UniProtKB-KW"/>
</dbReference>
<dbReference type="InterPro" id="IPR027417">
    <property type="entry name" value="P-loop_NTPase"/>
</dbReference>
<name>A0A9W6LEX9_9BACT</name>
<dbReference type="PROSITE" id="PS50929">
    <property type="entry name" value="ABC_TM1F"/>
    <property type="match status" value="1"/>
</dbReference>
<feature type="domain" description="ABC transporter" evidence="8">
    <location>
        <begin position="341"/>
        <end position="570"/>
    </location>
</feature>
<feature type="transmembrane region" description="Helical" evidence="7">
    <location>
        <begin position="24"/>
        <end position="42"/>
    </location>
</feature>
<evidence type="ECO:0000313" key="10">
    <source>
        <dbReference type="EMBL" id="GLI39976.1"/>
    </source>
</evidence>
<feature type="domain" description="ABC transmembrane type-1" evidence="9">
    <location>
        <begin position="27"/>
        <end position="308"/>
    </location>
</feature>
<evidence type="ECO:0000256" key="4">
    <source>
        <dbReference type="ARBA" id="ARBA00022840"/>
    </source>
</evidence>
<dbReference type="InterPro" id="IPR011527">
    <property type="entry name" value="ABC1_TM_dom"/>
</dbReference>
<sequence>MSRDHTARPEKWLLDTARGVRGELVRAVGWAFAAGLMIVLQARLLALACHRVVIENATLDAVLPQAGAVAALAAVRGLLVFFSERRAAAAAARVKEGVRSHLYRKLQALGPAGRAGEETGPLVEAVTAGVEGLEPYVARFLPHLALAAVLPPTALFFVFPVEWRAGLVLLFSAPFIPLLMVLIGSGSESLNRRQWGRLSRMAGHLLDLVQGLPDLKIFGAVRREAEAVARVCEEYRQGTMAVLRVAFLSAFTLEFFATVGTAVVAVIVGFRLLGGGLALADGLFVLLLAPEFYLPLRTLGLSYHARMQGTAAAERIVPLLSLPEPEGYGGTQPVPAGPPAIRFEGVTFRYGGERGGVGGIALELPAGSLTALAGESGTGKSTLVRLLVGLARPEAGRITVNGADLADLDPVAWRERLAWVPQSPFFFKGTIRENLSLGRPAAHGVEIRAALEAAAADAFVDRLPQGLDTELGDQGAGLSGGELRRLALARAFLRDASLVVLDEPTAGLDPENERLVGEALERLAAGRTMLVISHREETIRRAARVAVMAGGRLERVVAPAEFLAAVAGGAGA</sequence>
<dbReference type="Gene3D" id="3.40.50.300">
    <property type="entry name" value="P-loop containing nucleotide triphosphate hydrolases"/>
    <property type="match status" value="1"/>
</dbReference>
<feature type="transmembrane region" description="Helical" evidence="7">
    <location>
        <begin position="62"/>
        <end position="83"/>
    </location>
</feature>